<dbReference type="GO" id="GO:0003676">
    <property type="term" value="F:nucleic acid binding"/>
    <property type="evidence" value="ECO:0007669"/>
    <property type="project" value="InterPro"/>
</dbReference>
<dbReference type="GO" id="GO:0008270">
    <property type="term" value="F:zinc ion binding"/>
    <property type="evidence" value="ECO:0007669"/>
    <property type="project" value="InterPro"/>
</dbReference>
<dbReference type="GO" id="GO:0004519">
    <property type="term" value="F:endonuclease activity"/>
    <property type="evidence" value="ECO:0007669"/>
    <property type="project" value="UniProtKB-KW"/>
</dbReference>
<dbReference type="CDD" id="cd00085">
    <property type="entry name" value="HNHc"/>
    <property type="match status" value="1"/>
</dbReference>
<sequence>MTEKRITEAELVLPTLYLMEQNGGSITTSELIPKLTELMKPQGTDAELLPNRGDTYFSQKVRNLKSHDTLEKRLYATYGANGYTITDEGRSFIRQNEKNMEYLFTQVFDYNDVRTSLGKLCTSNETEVLPYQEIVSEGATSSRMSKTTQRSQKLRAAAIEHFSHNGVIQCDCCGFEFKSFYSPVYGRSCIEIHHLKPIFQYAGKSIEQTIDEALTNLLPVCPNCHRVIHKNNITLNKLHDFKQHIMKQRLSMR</sequence>
<accession>D7NF41</accession>
<organism evidence="2 3">
    <name type="scientific">Segatella oris C735</name>
    <dbReference type="NCBI Taxonomy" id="563008"/>
    <lineage>
        <taxon>Bacteria</taxon>
        <taxon>Pseudomonadati</taxon>
        <taxon>Bacteroidota</taxon>
        <taxon>Bacteroidia</taxon>
        <taxon>Bacteroidales</taxon>
        <taxon>Prevotellaceae</taxon>
        <taxon>Segatella</taxon>
    </lineage>
</organism>
<dbReference type="eggNOG" id="COG3183">
    <property type="taxonomic scope" value="Bacteria"/>
</dbReference>
<proteinExistence type="predicted"/>
<dbReference type="Gene3D" id="1.10.30.50">
    <property type="match status" value="1"/>
</dbReference>
<dbReference type="RefSeq" id="WP_004378443.1">
    <property type="nucleotide sequence ID" value="NZ_GL349571.1"/>
</dbReference>
<keyword evidence="3" id="KW-1185">Reference proteome</keyword>
<keyword evidence="2" id="KW-0255">Endonuclease</keyword>
<dbReference type="EMBL" id="GL349571">
    <property type="protein sequence ID" value="EFI47888.1"/>
    <property type="molecule type" value="Genomic_DNA"/>
</dbReference>
<dbReference type="InterPro" id="IPR002711">
    <property type="entry name" value="HNH"/>
</dbReference>
<reference evidence="2 3" key="1">
    <citation type="submission" date="2010-02" db="EMBL/GenBank/DDBJ databases">
        <title>The Genome Sequence of Prevotella oris strain C735.</title>
        <authorList>
            <consortium name="The Broad Institute Genome Sequencing Platform"/>
            <person name="Ward D."/>
            <person name="Feldgarden M."/>
            <person name="Earl A."/>
            <person name="Young S.K."/>
            <person name="Zeng Q."/>
            <person name="Koehrsen M."/>
            <person name="Alvarado L."/>
            <person name="Berlin A."/>
            <person name="Bochicchio J."/>
            <person name="Borenstein D."/>
            <person name="Chapman S.B."/>
            <person name="Chen Z."/>
            <person name="Engels R."/>
            <person name="Freedman E."/>
            <person name="Gellesch M."/>
            <person name="Goldberg J."/>
            <person name="Griggs A."/>
            <person name="Gujja S."/>
            <person name="Heilman E."/>
            <person name="Heiman D."/>
            <person name="Hepburn T."/>
            <person name="Howarth C."/>
            <person name="Jen D."/>
            <person name="Larson L."/>
            <person name="Mehta T."/>
            <person name="Park D."/>
            <person name="Pearson M."/>
            <person name="Roberts A."/>
            <person name="Saif S."/>
            <person name="Shea T."/>
            <person name="Shenoy N."/>
            <person name="Sisk P."/>
            <person name="Stolte C."/>
            <person name="Sykes S."/>
            <person name="Thomson T."/>
            <person name="Walk T."/>
            <person name="White J."/>
            <person name="Yandava C."/>
            <person name="Sibley C.D."/>
            <person name="Field T.R."/>
            <person name="Grinwis M."/>
            <person name="Eshaghurshan C.S."/>
            <person name="Surette M.G."/>
            <person name="Haas B."/>
            <person name="Nusbaum C."/>
            <person name="Birren B."/>
        </authorList>
    </citation>
    <scope>NUCLEOTIDE SEQUENCE [LARGE SCALE GENOMIC DNA]</scope>
    <source>
        <strain evidence="2 3">C735</strain>
    </source>
</reference>
<dbReference type="Pfam" id="PF01844">
    <property type="entry name" value="HNH"/>
    <property type="match status" value="1"/>
</dbReference>
<evidence type="ECO:0000313" key="3">
    <source>
        <dbReference type="Proteomes" id="UP000003805"/>
    </source>
</evidence>
<gene>
    <name evidence="2" type="ORF">HMPREF0665_02174</name>
</gene>
<name>D7NF41_9BACT</name>
<evidence type="ECO:0000259" key="1">
    <source>
        <dbReference type="Pfam" id="PF01844"/>
    </source>
</evidence>
<dbReference type="Proteomes" id="UP000003805">
    <property type="component" value="Unassembled WGS sequence"/>
</dbReference>
<dbReference type="AlphaFoldDB" id="D7NF41"/>
<keyword evidence="2" id="KW-0378">Hydrolase</keyword>
<evidence type="ECO:0000313" key="2">
    <source>
        <dbReference type="EMBL" id="EFI47888.1"/>
    </source>
</evidence>
<dbReference type="HOGENOM" id="CLU_1106367_0_0_10"/>
<keyword evidence="2" id="KW-0540">Nuclease</keyword>
<dbReference type="InterPro" id="IPR003615">
    <property type="entry name" value="HNH_nuc"/>
</dbReference>
<feature type="domain" description="HNH" evidence="1">
    <location>
        <begin position="170"/>
        <end position="230"/>
    </location>
</feature>
<protein>
    <submittedName>
        <fullName evidence="2">Hnh endonuclease</fullName>
    </submittedName>
</protein>